<keyword evidence="1" id="KW-0408">Iron</keyword>
<dbReference type="Gene3D" id="2.60.120.330">
    <property type="entry name" value="B-lactam Antibiotic, Isopenicillin N Synthase, Chain"/>
    <property type="match status" value="1"/>
</dbReference>
<proteinExistence type="inferred from homology"/>
<accession>A0AA36JHS8</accession>
<dbReference type="PROSITE" id="PS51471">
    <property type="entry name" value="FE2OG_OXY"/>
    <property type="match status" value="1"/>
</dbReference>
<name>A0AA36JHS8_9DINO</name>
<dbReference type="InterPro" id="IPR027443">
    <property type="entry name" value="IPNS-like_sf"/>
</dbReference>
<dbReference type="InterPro" id="IPR044861">
    <property type="entry name" value="IPNS-like_FE2OG_OXY"/>
</dbReference>
<dbReference type="GO" id="GO:0046872">
    <property type="term" value="F:metal ion binding"/>
    <property type="evidence" value="ECO:0007669"/>
    <property type="project" value="UniProtKB-KW"/>
</dbReference>
<gene>
    <name evidence="3" type="ORF">EVOR1521_LOCUS27547</name>
</gene>
<keyword evidence="1" id="KW-0479">Metal-binding</keyword>
<feature type="domain" description="Fe2OG dioxygenase" evidence="2">
    <location>
        <begin position="184"/>
        <end position="324"/>
    </location>
</feature>
<keyword evidence="4" id="KW-1185">Reference proteome</keyword>
<reference evidence="3" key="1">
    <citation type="submission" date="2023-08" db="EMBL/GenBank/DDBJ databases">
        <authorList>
            <person name="Chen Y."/>
            <person name="Shah S."/>
            <person name="Dougan E. K."/>
            <person name="Thang M."/>
            <person name="Chan C."/>
        </authorList>
    </citation>
    <scope>NUCLEOTIDE SEQUENCE</scope>
</reference>
<dbReference type="SUPFAM" id="SSF51197">
    <property type="entry name" value="Clavaminate synthase-like"/>
    <property type="match status" value="1"/>
</dbReference>
<dbReference type="Proteomes" id="UP001178507">
    <property type="component" value="Unassembled WGS sequence"/>
</dbReference>
<sequence length="347" mass="39425">MGSNRTTTLRCIFTMLGDPSGLSHAEAADSLFLILDVFCGRNGPCSETLTEAKGHRWGWDISDVFLFRSNDRLAQIQEPGRSLIHIPSTGPGYRGVSDDSNFAGDRRESFNLRMPQSMSNELCGMGENRWPSSAEWNEEFRSSSEEYFQLCFQTCSELRRALAHEKCLGPFLGSEANSDRAFARSSSLLGFTHYNYNDFKPSAGYVVADASEQVFGIRPHQDDGLCTLLYTDGQPGLEYAKCRSAGSMFFAESCRSDEQFSKDILWEEVPFLPGHWIVNLGTDLFRWAQQRSKETSDCRSCKATLHRVVPKCRERYSMPFFYEPNLDAMDPCQPHKKRYEYLIEDAK</sequence>
<dbReference type="Pfam" id="PF03171">
    <property type="entry name" value="2OG-FeII_Oxy"/>
    <property type="match status" value="1"/>
</dbReference>
<protein>
    <recommendedName>
        <fullName evidence="2">Fe2OG dioxygenase domain-containing protein</fullName>
    </recommendedName>
</protein>
<dbReference type="EMBL" id="CAUJNA010003578">
    <property type="protein sequence ID" value="CAJ1405301.1"/>
    <property type="molecule type" value="Genomic_DNA"/>
</dbReference>
<evidence type="ECO:0000313" key="3">
    <source>
        <dbReference type="EMBL" id="CAJ1405301.1"/>
    </source>
</evidence>
<organism evidence="3 4">
    <name type="scientific">Effrenium voratum</name>
    <dbReference type="NCBI Taxonomy" id="2562239"/>
    <lineage>
        <taxon>Eukaryota</taxon>
        <taxon>Sar</taxon>
        <taxon>Alveolata</taxon>
        <taxon>Dinophyceae</taxon>
        <taxon>Suessiales</taxon>
        <taxon>Symbiodiniaceae</taxon>
        <taxon>Effrenium</taxon>
    </lineage>
</organism>
<evidence type="ECO:0000313" key="4">
    <source>
        <dbReference type="Proteomes" id="UP001178507"/>
    </source>
</evidence>
<keyword evidence="1" id="KW-0560">Oxidoreductase</keyword>
<evidence type="ECO:0000256" key="1">
    <source>
        <dbReference type="RuleBase" id="RU003682"/>
    </source>
</evidence>
<comment type="similarity">
    <text evidence="1">Belongs to the iron/ascorbate-dependent oxidoreductase family.</text>
</comment>
<dbReference type="InterPro" id="IPR050231">
    <property type="entry name" value="Iron_ascorbate_oxido_reductase"/>
</dbReference>
<dbReference type="GO" id="GO:0016491">
    <property type="term" value="F:oxidoreductase activity"/>
    <property type="evidence" value="ECO:0007669"/>
    <property type="project" value="UniProtKB-KW"/>
</dbReference>
<dbReference type="InterPro" id="IPR005123">
    <property type="entry name" value="Oxoglu/Fe-dep_dioxygenase_dom"/>
</dbReference>
<evidence type="ECO:0000259" key="2">
    <source>
        <dbReference type="PROSITE" id="PS51471"/>
    </source>
</evidence>
<dbReference type="PANTHER" id="PTHR47990">
    <property type="entry name" value="2-OXOGLUTARATE (2OG) AND FE(II)-DEPENDENT OXYGENASE SUPERFAMILY PROTEIN-RELATED"/>
    <property type="match status" value="1"/>
</dbReference>
<dbReference type="AlphaFoldDB" id="A0AA36JHS8"/>
<comment type="caution">
    <text evidence="3">The sequence shown here is derived from an EMBL/GenBank/DDBJ whole genome shotgun (WGS) entry which is preliminary data.</text>
</comment>